<gene>
    <name evidence="2" type="ORF">GCM10023205_07370</name>
</gene>
<sequence>MTVRGTLRRPRGAPVRRSSGRRTPLRSRPRAGLPGGVPAALAAAVLAATLAGCGIRSTDGPINAGEPAKRPAPGTATTAPVAQHQIYLIREGRPQPVPRGDAVDIQVPAPGATRAAAPGDPLRMSLIDRLLRELAKGPSASEAAQGWTSAVPAGGIGLAEPQAGDPADLVRLDVDNVAALNPLALGQIVCTLQRAAKTEGLPLAGRTGPARAEQCAAYQKTPAAAPSTAKGTG</sequence>
<dbReference type="EMBL" id="BAABHS010000002">
    <property type="protein sequence ID" value="GAA4949432.1"/>
    <property type="molecule type" value="Genomic_DNA"/>
</dbReference>
<accession>A0ABP9GPG2</accession>
<protein>
    <recommendedName>
        <fullName evidence="4">Sporulation and spore germination</fullName>
    </recommendedName>
</protein>
<organism evidence="2 3">
    <name type="scientific">Yinghuangia aomiensis</name>
    <dbReference type="NCBI Taxonomy" id="676205"/>
    <lineage>
        <taxon>Bacteria</taxon>
        <taxon>Bacillati</taxon>
        <taxon>Actinomycetota</taxon>
        <taxon>Actinomycetes</taxon>
        <taxon>Kitasatosporales</taxon>
        <taxon>Streptomycetaceae</taxon>
        <taxon>Yinghuangia</taxon>
    </lineage>
</organism>
<comment type="caution">
    <text evidence="2">The sequence shown here is derived from an EMBL/GenBank/DDBJ whole genome shotgun (WGS) entry which is preliminary data.</text>
</comment>
<evidence type="ECO:0000256" key="1">
    <source>
        <dbReference type="SAM" id="MobiDB-lite"/>
    </source>
</evidence>
<feature type="compositionally biased region" description="Basic residues" evidence="1">
    <location>
        <begin position="1"/>
        <end position="11"/>
    </location>
</feature>
<dbReference type="RefSeq" id="WP_345673771.1">
    <property type="nucleotide sequence ID" value="NZ_BAABHS010000002.1"/>
</dbReference>
<feature type="region of interest" description="Disordered" evidence="1">
    <location>
        <begin position="1"/>
        <end position="34"/>
    </location>
</feature>
<proteinExistence type="predicted"/>
<reference evidence="3" key="1">
    <citation type="journal article" date="2019" name="Int. J. Syst. Evol. Microbiol.">
        <title>The Global Catalogue of Microorganisms (GCM) 10K type strain sequencing project: providing services to taxonomists for standard genome sequencing and annotation.</title>
        <authorList>
            <consortium name="The Broad Institute Genomics Platform"/>
            <consortium name="The Broad Institute Genome Sequencing Center for Infectious Disease"/>
            <person name="Wu L."/>
            <person name="Ma J."/>
        </authorList>
    </citation>
    <scope>NUCLEOTIDE SEQUENCE [LARGE SCALE GENOMIC DNA]</scope>
    <source>
        <strain evidence="3">JCM 17986</strain>
    </source>
</reference>
<dbReference type="Proteomes" id="UP001500466">
    <property type="component" value="Unassembled WGS sequence"/>
</dbReference>
<keyword evidence="3" id="KW-1185">Reference proteome</keyword>
<evidence type="ECO:0000313" key="3">
    <source>
        <dbReference type="Proteomes" id="UP001500466"/>
    </source>
</evidence>
<evidence type="ECO:0000313" key="2">
    <source>
        <dbReference type="EMBL" id="GAA4949432.1"/>
    </source>
</evidence>
<name>A0ABP9GPG2_9ACTN</name>
<evidence type="ECO:0008006" key="4">
    <source>
        <dbReference type="Google" id="ProtNLM"/>
    </source>
</evidence>
<feature type="compositionally biased region" description="Basic residues" evidence="1">
    <location>
        <begin position="18"/>
        <end position="29"/>
    </location>
</feature>